<dbReference type="EMBL" id="DS113488">
    <property type="protein sequence ID" value="EAY03996.1"/>
    <property type="molecule type" value="Genomic_DNA"/>
</dbReference>
<accession>A2ETM8</accession>
<dbReference type="STRING" id="5722.A2ETM8"/>
<dbReference type="OrthoDB" id="74314at2759"/>
<dbReference type="InterPro" id="IPR051942">
    <property type="entry name" value="DENN_domain_containing_2"/>
</dbReference>
<reference evidence="2" key="2">
    <citation type="journal article" date="2007" name="Science">
        <title>Draft genome sequence of the sexually transmitted pathogen Trichomonas vaginalis.</title>
        <authorList>
            <person name="Carlton J.M."/>
            <person name="Hirt R.P."/>
            <person name="Silva J.C."/>
            <person name="Delcher A.L."/>
            <person name="Schatz M."/>
            <person name="Zhao Q."/>
            <person name="Wortman J.R."/>
            <person name="Bidwell S.L."/>
            <person name="Alsmark U.C.M."/>
            <person name="Besteiro S."/>
            <person name="Sicheritz-Ponten T."/>
            <person name="Noel C.J."/>
            <person name="Dacks J.B."/>
            <person name="Foster P.G."/>
            <person name="Simillion C."/>
            <person name="Van de Peer Y."/>
            <person name="Miranda-Saavedra D."/>
            <person name="Barton G.J."/>
            <person name="Westrop G.D."/>
            <person name="Mueller S."/>
            <person name="Dessi D."/>
            <person name="Fiori P.L."/>
            <person name="Ren Q."/>
            <person name="Paulsen I."/>
            <person name="Zhang H."/>
            <person name="Bastida-Corcuera F.D."/>
            <person name="Simoes-Barbosa A."/>
            <person name="Brown M.T."/>
            <person name="Hayes R.D."/>
            <person name="Mukherjee M."/>
            <person name="Okumura C.Y."/>
            <person name="Schneider R."/>
            <person name="Smith A.J."/>
            <person name="Vanacova S."/>
            <person name="Villalvazo M."/>
            <person name="Haas B.J."/>
            <person name="Pertea M."/>
            <person name="Feldblyum T.V."/>
            <person name="Utterback T.R."/>
            <person name="Shu C.L."/>
            <person name="Osoegawa K."/>
            <person name="de Jong P.J."/>
            <person name="Hrdy I."/>
            <person name="Horvathova L."/>
            <person name="Zubacova Z."/>
            <person name="Dolezal P."/>
            <person name="Malik S.B."/>
            <person name="Logsdon J.M. Jr."/>
            <person name="Henze K."/>
            <person name="Gupta A."/>
            <person name="Wang C.C."/>
            <person name="Dunne R.L."/>
            <person name="Upcroft J.A."/>
            <person name="Upcroft P."/>
            <person name="White O."/>
            <person name="Salzberg S.L."/>
            <person name="Tang P."/>
            <person name="Chiu C.-H."/>
            <person name="Lee Y.-S."/>
            <person name="Embley T.M."/>
            <person name="Coombs G.H."/>
            <person name="Mottram J.C."/>
            <person name="Tachezy J."/>
            <person name="Fraser-Liggett C.M."/>
            <person name="Johnson P.J."/>
        </authorList>
    </citation>
    <scope>NUCLEOTIDE SEQUENCE [LARGE SCALE GENOMIC DNA]</scope>
    <source>
        <strain evidence="2">G3</strain>
    </source>
</reference>
<reference evidence="2" key="1">
    <citation type="submission" date="2006-10" db="EMBL/GenBank/DDBJ databases">
        <authorList>
            <person name="Amadeo P."/>
            <person name="Zhao Q."/>
            <person name="Wortman J."/>
            <person name="Fraser-Liggett C."/>
            <person name="Carlton J."/>
        </authorList>
    </citation>
    <scope>NUCLEOTIDE SEQUENCE</scope>
    <source>
        <strain evidence="2">G3</strain>
    </source>
</reference>
<dbReference type="RefSeq" id="XP_001316219.1">
    <property type="nucleotide sequence ID" value="XM_001316184.1"/>
</dbReference>
<evidence type="ECO:0000313" key="2">
    <source>
        <dbReference type="EMBL" id="EAY03996.1"/>
    </source>
</evidence>
<name>A2ETM8_TRIV3</name>
<protein>
    <recommendedName>
        <fullName evidence="1">UDENN domain-containing protein</fullName>
    </recommendedName>
</protein>
<proteinExistence type="predicted"/>
<evidence type="ECO:0000313" key="3">
    <source>
        <dbReference type="Proteomes" id="UP000001542"/>
    </source>
</evidence>
<dbReference type="InterPro" id="IPR001194">
    <property type="entry name" value="cDENN_dom"/>
</dbReference>
<dbReference type="InterPro" id="IPR037516">
    <property type="entry name" value="Tripartite_DENN"/>
</dbReference>
<sequence length="494" mass="57060">MDNEQFNSLRLISAFRRKTEGTKISKSPTNDSFVSPSEFKLDPNLMTRMYFTGVCPWKDISTPHLFYTIPFDHSLDDPVSKFIFPNGCRHEKLQFHTTGDLIKEIITLPDINDLEFFTLYFPTIEAAPFFHCCVFMGNPFSMPSFTHDLNIEDLFSLIQNHSMPSTEMAICIQSQYKNATVFYEFMKWIIESERIGRMSITPFLELFIQLNSITMTNVEKMFGPDASKLWPDMHRQRILTVLPNCIYSMLPDIGDKFIIDYPPFPNFEWQRDSGLKGDLLFFKNCLEKLVEKFEPMEYISLLSALLAERTIIVYSSSRSVVANSIYALHAMLLPLNWVSTTISLLPADLMDILDSPAPLIAGETMWPIVSPKDAVVLNLDKCEYTFPKDLVMYPTASQLKKRLKPLFVEKKIPEIINLTSMTIKELIFPVKVSIMTDYTDKNNPGSRFVYELFMKNFPVTSRKFIDAMASTQMLRFYIELECRKKSSEFLIPSS</sequence>
<gene>
    <name evidence="2" type="ORF">TVAG_195890</name>
</gene>
<dbReference type="VEuPathDB" id="TrichDB:TVAG_195890"/>
<organism evidence="2 3">
    <name type="scientific">Trichomonas vaginalis (strain ATCC PRA-98 / G3)</name>
    <dbReference type="NCBI Taxonomy" id="412133"/>
    <lineage>
        <taxon>Eukaryota</taxon>
        <taxon>Metamonada</taxon>
        <taxon>Parabasalia</taxon>
        <taxon>Trichomonadida</taxon>
        <taxon>Trichomonadidae</taxon>
        <taxon>Trichomonas</taxon>
    </lineage>
</organism>
<dbReference type="PANTHER" id="PTHR15288">
    <property type="entry name" value="DENN DOMAIN-CONTAINING PROTEIN 2"/>
    <property type="match status" value="1"/>
</dbReference>
<evidence type="ECO:0000259" key="1">
    <source>
        <dbReference type="PROSITE" id="PS50211"/>
    </source>
</evidence>
<dbReference type="KEGG" id="tva:4761845"/>
<feature type="domain" description="UDENN" evidence="1">
    <location>
        <begin position="81"/>
        <end position="488"/>
    </location>
</feature>
<dbReference type="VEuPathDB" id="TrichDB:TVAGG3_0404120"/>
<dbReference type="Proteomes" id="UP000001542">
    <property type="component" value="Unassembled WGS sequence"/>
</dbReference>
<dbReference type="SMART" id="SM00799">
    <property type="entry name" value="DENN"/>
    <property type="match status" value="1"/>
</dbReference>
<dbReference type="InterPro" id="IPR043153">
    <property type="entry name" value="DENN_C"/>
</dbReference>
<dbReference type="OMA" id="EMAICIQ"/>
<dbReference type="PANTHER" id="PTHR15288:SF0">
    <property type="entry name" value="UDENN DOMAIN-CONTAINING PROTEIN"/>
    <property type="match status" value="1"/>
</dbReference>
<keyword evidence="3" id="KW-1185">Reference proteome</keyword>
<dbReference type="AlphaFoldDB" id="A2ETM8"/>
<dbReference type="InParanoid" id="A2ETM8"/>
<dbReference type="Gene3D" id="3.40.50.11500">
    <property type="match status" value="1"/>
</dbReference>
<dbReference type="PROSITE" id="PS50211">
    <property type="entry name" value="DENN"/>
    <property type="match status" value="1"/>
</dbReference>
<dbReference type="Pfam" id="PF02141">
    <property type="entry name" value="DENN"/>
    <property type="match status" value="1"/>
</dbReference>